<name>A0A3E0EV47_9FLAO</name>
<evidence type="ECO:0000313" key="3">
    <source>
        <dbReference type="Proteomes" id="UP000257136"/>
    </source>
</evidence>
<dbReference type="Gene3D" id="3.40.50.300">
    <property type="entry name" value="P-loop containing nucleotide triphosphate hydrolases"/>
    <property type="match status" value="1"/>
</dbReference>
<comment type="caution">
    <text evidence="2">The sequence shown here is derived from an EMBL/GenBank/DDBJ whole genome shotgun (WGS) entry which is preliminary data.</text>
</comment>
<sequence>MILKIPKLYTEEKIGQGPKKNIIIYLISNENELHLKIVTTDEIKIVAADNSNNHYCITSNKNDVDDNCEYVLLAKKFTSNDVQNSLIAVTHWLKHPQKNNHSVYSITNSWKNTFNFKEEDPIEGNIGLRNPQIGAIHSILGHLTNANDIATVVLPTGTGKTETMMSILVANRCEKLLVTVPSDPLRNQLANKFSNFGLLKQLDKNGKSILDQTAKYPKVGILQTGFKTVEELETFFDQCNVIISTMDLVAGRPFEQLEK</sequence>
<dbReference type="AlphaFoldDB" id="A0A3E0EV47"/>
<evidence type="ECO:0000313" key="2">
    <source>
        <dbReference type="EMBL" id="REH00987.1"/>
    </source>
</evidence>
<dbReference type="InterPro" id="IPR006935">
    <property type="entry name" value="Helicase/UvrB_N"/>
</dbReference>
<gene>
    <name evidence="2" type="ORF">C8P67_102240</name>
</gene>
<proteinExistence type="predicted"/>
<accession>A0A3E0EV47</accession>
<dbReference type="GO" id="GO:0016787">
    <property type="term" value="F:hydrolase activity"/>
    <property type="evidence" value="ECO:0007669"/>
    <property type="project" value="InterPro"/>
</dbReference>
<dbReference type="RefSeq" id="WP_245980368.1">
    <property type="nucleotide sequence ID" value="NZ_QUNI01000002.1"/>
</dbReference>
<dbReference type="InterPro" id="IPR027417">
    <property type="entry name" value="P-loop_NTPase"/>
</dbReference>
<reference evidence="2 3" key="1">
    <citation type="submission" date="2018-08" db="EMBL/GenBank/DDBJ databases">
        <title>Genomic Encyclopedia of Archaeal and Bacterial Type Strains, Phase II (KMG-II): from individual species to whole genera.</title>
        <authorList>
            <person name="Goeker M."/>
        </authorList>
    </citation>
    <scope>NUCLEOTIDE SEQUENCE [LARGE SCALE GENOMIC DNA]</scope>
    <source>
        <strain evidence="2 3">DSM 100880</strain>
    </source>
</reference>
<dbReference type="PANTHER" id="PTHR47396:SF1">
    <property type="entry name" value="ATP-DEPENDENT HELICASE IRC3-RELATED"/>
    <property type="match status" value="1"/>
</dbReference>
<keyword evidence="3" id="KW-1185">Reference proteome</keyword>
<dbReference type="InterPro" id="IPR050742">
    <property type="entry name" value="Helicase_Restrict-Modif_Enz"/>
</dbReference>
<dbReference type="PANTHER" id="PTHR47396">
    <property type="entry name" value="TYPE I RESTRICTION ENZYME ECOKI R PROTEIN"/>
    <property type="match status" value="1"/>
</dbReference>
<dbReference type="Proteomes" id="UP000257136">
    <property type="component" value="Unassembled WGS sequence"/>
</dbReference>
<dbReference type="Pfam" id="PF04851">
    <property type="entry name" value="ResIII"/>
    <property type="match status" value="1"/>
</dbReference>
<organism evidence="2 3">
    <name type="scientific">Flavobacterium aquicola</name>
    <dbReference type="NCBI Taxonomy" id="1682742"/>
    <lineage>
        <taxon>Bacteria</taxon>
        <taxon>Pseudomonadati</taxon>
        <taxon>Bacteroidota</taxon>
        <taxon>Flavobacteriia</taxon>
        <taxon>Flavobacteriales</taxon>
        <taxon>Flavobacteriaceae</taxon>
        <taxon>Flavobacterium</taxon>
    </lineage>
</organism>
<feature type="domain" description="Helicase/UvrB N-terminal" evidence="1">
    <location>
        <begin position="126"/>
        <end position="208"/>
    </location>
</feature>
<dbReference type="EMBL" id="QUNI01000002">
    <property type="protein sequence ID" value="REH00987.1"/>
    <property type="molecule type" value="Genomic_DNA"/>
</dbReference>
<evidence type="ECO:0000259" key="1">
    <source>
        <dbReference type="Pfam" id="PF04851"/>
    </source>
</evidence>
<dbReference type="SUPFAM" id="SSF52540">
    <property type="entry name" value="P-loop containing nucleoside triphosphate hydrolases"/>
    <property type="match status" value="1"/>
</dbReference>
<protein>
    <submittedName>
        <fullName evidence="2">Type III restriction/modification enzyme restriction subunit</fullName>
    </submittedName>
</protein>
<dbReference type="GO" id="GO:0005829">
    <property type="term" value="C:cytosol"/>
    <property type="evidence" value="ECO:0007669"/>
    <property type="project" value="TreeGrafter"/>
</dbReference>
<dbReference type="GO" id="GO:0005524">
    <property type="term" value="F:ATP binding"/>
    <property type="evidence" value="ECO:0007669"/>
    <property type="project" value="InterPro"/>
</dbReference>
<dbReference type="GO" id="GO:0003677">
    <property type="term" value="F:DNA binding"/>
    <property type="evidence" value="ECO:0007669"/>
    <property type="project" value="InterPro"/>
</dbReference>